<protein>
    <submittedName>
        <fullName evidence="2">Uncharacterized protein</fullName>
    </submittedName>
</protein>
<sequence>DRLKPAYLELPDVNPNSALPKLSPLVAPDNIHPSNTRAQSFSKDATQPYTPSVQSSLQDTVESTTPPSRSELSRTRCSRRVNFPSRLADYVQ</sequence>
<organism evidence="2 3">
    <name type="scientific">Hymenolepis diminuta</name>
    <name type="common">Rat tapeworm</name>
    <dbReference type="NCBI Taxonomy" id="6216"/>
    <lineage>
        <taxon>Eukaryota</taxon>
        <taxon>Metazoa</taxon>
        <taxon>Spiralia</taxon>
        <taxon>Lophotrochozoa</taxon>
        <taxon>Platyhelminthes</taxon>
        <taxon>Cestoda</taxon>
        <taxon>Eucestoda</taxon>
        <taxon>Cyclophyllidea</taxon>
        <taxon>Hymenolepididae</taxon>
        <taxon>Hymenolepis</taxon>
    </lineage>
</organism>
<reference evidence="2 3" key="1">
    <citation type="submission" date="2019-07" db="EMBL/GenBank/DDBJ databases">
        <authorList>
            <person name="Jastrzebski P J."/>
            <person name="Paukszto L."/>
            <person name="Jastrzebski P J."/>
        </authorList>
    </citation>
    <scope>NUCLEOTIDE SEQUENCE [LARGE SCALE GENOMIC DNA]</scope>
    <source>
        <strain evidence="2 3">WMS-il1</strain>
    </source>
</reference>
<name>A0A564YYX0_HYMDI</name>
<gene>
    <name evidence="2" type="ORF">WMSIL1_LOCUS10160</name>
</gene>
<evidence type="ECO:0000313" key="2">
    <source>
        <dbReference type="EMBL" id="VUZ51838.1"/>
    </source>
</evidence>
<proteinExistence type="predicted"/>
<dbReference type="EMBL" id="CABIJS010000444">
    <property type="protein sequence ID" value="VUZ51838.1"/>
    <property type="molecule type" value="Genomic_DNA"/>
</dbReference>
<evidence type="ECO:0000256" key="1">
    <source>
        <dbReference type="SAM" id="MobiDB-lite"/>
    </source>
</evidence>
<accession>A0A564YYX0</accession>
<evidence type="ECO:0000313" key="3">
    <source>
        <dbReference type="Proteomes" id="UP000321570"/>
    </source>
</evidence>
<feature type="compositionally biased region" description="Polar residues" evidence="1">
    <location>
        <begin position="32"/>
        <end position="70"/>
    </location>
</feature>
<keyword evidence="3" id="KW-1185">Reference proteome</keyword>
<feature type="region of interest" description="Disordered" evidence="1">
    <location>
        <begin position="1"/>
        <end position="77"/>
    </location>
</feature>
<dbReference type="Proteomes" id="UP000321570">
    <property type="component" value="Unassembled WGS sequence"/>
</dbReference>
<feature type="non-terminal residue" evidence="2">
    <location>
        <position position="1"/>
    </location>
</feature>
<dbReference type="AlphaFoldDB" id="A0A564YYX0"/>